<evidence type="ECO:0000256" key="2">
    <source>
        <dbReference type="ARBA" id="ARBA00022475"/>
    </source>
</evidence>
<dbReference type="Proteomes" id="UP001589688">
    <property type="component" value="Unassembled WGS sequence"/>
</dbReference>
<evidence type="ECO:0000313" key="8">
    <source>
        <dbReference type="Proteomes" id="UP001589688"/>
    </source>
</evidence>
<proteinExistence type="predicted"/>
<evidence type="ECO:0000313" key="7">
    <source>
        <dbReference type="EMBL" id="MFB9898312.1"/>
    </source>
</evidence>
<accession>A0ABV5ZLQ6</accession>
<dbReference type="InterPro" id="IPR004960">
    <property type="entry name" value="LipA_acyltrans"/>
</dbReference>
<comment type="caution">
    <text evidence="7">The sequence shown here is derived from an EMBL/GenBank/DDBJ whole genome shotgun (WGS) entry which is preliminary data.</text>
</comment>
<keyword evidence="6 7" id="KW-0012">Acyltransferase</keyword>
<evidence type="ECO:0000256" key="1">
    <source>
        <dbReference type="ARBA" id="ARBA00004533"/>
    </source>
</evidence>
<evidence type="ECO:0000256" key="3">
    <source>
        <dbReference type="ARBA" id="ARBA00022519"/>
    </source>
</evidence>
<dbReference type="GO" id="GO:0016746">
    <property type="term" value="F:acyltransferase activity"/>
    <property type="evidence" value="ECO:0007669"/>
    <property type="project" value="UniProtKB-KW"/>
</dbReference>
<evidence type="ECO:0000256" key="5">
    <source>
        <dbReference type="ARBA" id="ARBA00023136"/>
    </source>
</evidence>
<sequence length="307" mass="37385">MTHVVYCLFYALSLLPFWLLYALSDVEYFFMYRLIGYRRKIVRGNLRSAFPDMGKQELDKIERGFYHWFCDYFFEAMKLLSISDREMRKRLRITNGEVHEQWFRQGRNTAAILGHYCNWEWLTRVGMDMDESRRLCFIYDPLHSKAFDHLFRRLRSCPPIGVTVPKRDILRQLVNWKREGVMSLSGYIADQAPKWQNIHCWLPFLNHDTPVFTGAERIMRKMNNVVFYVDIQRPRRGYYTITFQLITDEPNRLPEFEITRRFFRMLEESIRRDSVPYLWTHNRWKRTREEFDRKFRIVGGKVVPKDN</sequence>
<keyword evidence="4" id="KW-0808">Transferase</keyword>
<comment type="subcellular location">
    <subcellularLocation>
        <location evidence="1">Cell inner membrane</location>
    </subcellularLocation>
</comment>
<dbReference type="RefSeq" id="WP_027953043.1">
    <property type="nucleotide sequence ID" value="NZ_JBHLZF010000002.1"/>
</dbReference>
<dbReference type="CDD" id="cd07984">
    <property type="entry name" value="LPLAT_LABLAT-like"/>
    <property type="match status" value="1"/>
</dbReference>
<evidence type="ECO:0000256" key="4">
    <source>
        <dbReference type="ARBA" id="ARBA00022679"/>
    </source>
</evidence>
<dbReference type="PANTHER" id="PTHR30606">
    <property type="entry name" value="LIPID A BIOSYNTHESIS LAUROYL ACYLTRANSFERASE"/>
    <property type="match status" value="1"/>
</dbReference>
<organism evidence="7 8">
    <name type="scientific">Hallella seregens ATCC 51272</name>
    <dbReference type="NCBI Taxonomy" id="1336250"/>
    <lineage>
        <taxon>Bacteria</taxon>
        <taxon>Pseudomonadati</taxon>
        <taxon>Bacteroidota</taxon>
        <taxon>Bacteroidia</taxon>
        <taxon>Bacteroidales</taxon>
        <taxon>Prevotellaceae</taxon>
        <taxon>Hallella</taxon>
    </lineage>
</organism>
<keyword evidence="2" id="KW-1003">Cell membrane</keyword>
<keyword evidence="5" id="KW-0472">Membrane</keyword>
<keyword evidence="8" id="KW-1185">Reference proteome</keyword>
<dbReference type="EMBL" id="JBHLZF010000002">
    <property type="protein sequence ID" value="MFB9898312.1"/>
    <property type="molecule type" value="Genomic_DNA"/>
</dbReference>
<protein>
    <submittedName>
        <fullName evidence="7">Lysophospholipid acyltransferase family protein</fullName>
    </submittedName>
</protein>
<gene>
    <name evidence="7" type="ORF">ACFFK8_11045</name>
</gene>
<dbReference type="PANTHER" id="PTHR30606:SF10">
    <property type="entry name" value="PHOSPHATIDYLINOSITOL MANNOSIDE ACYLTRANSFERASE"/>
    <property type="match status" value="1"/>
</dbReference>
<reference evidence="7 8" key="1">
    <citation type="submission" date="2024-09" db="EMBL/GenBank/DDBJ databases">
        <authorList>
            <person name="Sun Q."/>
            <person name="Mori K."/>
        </authorList>
    </citation>
    <scope>NUCLEOTIDE SEQUENCE [LARGE SCALE GENOMIC DNA]</scope>
    <source>
        <strain evidence="7 8">ATCC 51272</strain>
    </source>
</reference>
<name>A0ABV5ZLQ6_9BACT</name>
<evidence type="ECO:0000256" key="6">
    <source>
        <dbReference type="ARBA" id="ARBA00023315"/>
    </source>
</evidence>
<keyword evidence="3" id="KW-0997">Cell inner membrane</keyword>
<dbReference type="Pfam" id="PF03279">
    <property type="entry name" value="Lip_A_acyltrans"/>
    <property type="match status" value="1"/>
</dbReference>